<evidence type="ECO:0000313" key="2">
    <source>
        <dbReference type="EMBL" id="GFD54645.1"/>
    </source>
</evidence>
<organism evidence="2">
    <name type="scientific">Tanacetum cinerariifolium</name>
    <name type="common">Dalmatian daisy</name>
    <name type="synonym">Chrysanthemum cinerariifolium</name>
    <dbReference type="NCBI Taxonomy" id="118510"/>
    <lineage>
        <taxon>Eukaryota</taxon>
        <taxon>Viridiplantae</taxon>
        <taxon>Streptophyta</taxon>
        <taxon>Embryophyta</taxon>
        <taxon>Tracheophyta</taxon>
        <taxon>Spermatophyta</taxon>
        <taxon>Magnoliopsida</taxon>
        <taxon>eudicotyledons</taxon>
        <taxon>Gunneridae</taxon>
        <taxon>Pentapetalae</taxon>
        <taxon>asterids</taxon>
        <taxon>campanulids</taxon>
        <taxon>Asterales</taxon>
        <taxon>Asteraceae</taxon>
        <taxon>Asteroideae</taxon>
        <taxon>Anthemideae</taxon>
        <taxon>Anthemidinae</taxon>
        <taxon>Tanacetum</taxon>
    </lineage>
</organism>
<dbReference type="AlphaFoldDB" id="A0A699X4F4"/>
<protein>
    <submittedName>
        <fullName evidence="2">Uncharacterized protein</fullName>
    </submittedName>
</protein>
<sequence length="94" mass="9753">MATASVVGSQDVKKVVQNWRDRLDTPAAIVATGKSAAGMVADRINAFFNEISESVLGQVPPGAIIPDWVPVPPPTPLPTPNMTTVPPSIPAAPN</sequence>
<name>A0A699X4F4_TANCI</name>
<dbReference type="EMBL" id="BKCJ011808346">
    <property type="protein sequence ID" value="GFD54645.1"/>
    <property type="molecule type" value="Genomic_DNA"/>
</dbReference>
<accession>A0A699X4F4</accession>
<feature type="region of interest" description="Disordered" evidence="1">
    <location>
        <begin position="75"/>
        <end position="94"/>
    </location>
</feature>
<gene>
    <name evidence="2" type="ORF">Tci_926614</name>
</gene>
<proteinExistence type="predicted"/>
<evidence type="ECO:0000256" key="1">
    <source>
        <dbReference type="SAM" id="MobiDB-lite"/>
    </source>
</evidence>
<reference evidence="2" key="1">
    <citation type="journal article" date="2019" name="Sci. Rep.">
        <title>Draft genome of Tanacetum cinerariifolium, the natural source of mosquito coil.</title>
        <authorList>
            <person name="Yamashiro T."/>
            <person name="Shiraishi A."/>
            <person name="Satake H."/>
            <person name="Nakayama K."/>
        </authorList>
    </citation>
    <scope>NUCLEOTIDE SEQUENCE</scope>
</reference>
<feature type="non-terminal residue" evidence="2">
    <location>
        <position position="94"/>
    </location>
</feature>
<comment type="caution">
    <text evidence="2">The sequence shown here is derived from an EMBL/GenBank/DDBJ whole genome shotgun (WGS) entry which is preliminary data.</text>
</comment>